<evidence type="ECO:0000259" key="3">
    <source>
        <dbReference type="SMART" id="SM00849"/>
    </source>
</evidence>
<dbReference type="PANTHER" id="PTHR11203:SF37">
    <property type="entry name" value="INTEGRATOR COMPLEX SUBUNIT 11"/>
    <property type="match status" value="1"/>
</dbReference>
<dbReference type="GO" id="GO:0016787">
    <property type="term" value="F:hydrolase activity"/>
    <property type="evidence" value="ECO:0007669"/>
    <property type="project" value="UniProtKB-KW"/>
</dbReference>
<dbReference type="Pfam" id="PF07521">
    <property type="entry name" value="RMMBL"/>
    <property type="match status" value="1"/>
</dbReference>
<evidence type="ECO:0000313" key="5">
    <source>
        <dbReference type="EMBL" id="MEB3429415.1"/>
    </source>
</evidence>
<dbReference type="SUPFAM" id="SSF56281">
    <property type="entry name" value="Metallo-hydrolase/oxidoreductase"/>
    <property type="match status" value="1"/>
</dbReference>
<organism evidence="5 6">
    <name type="scientific">Citroniella saccharovorans</name>
    <dbReference type="NCBI Taxonomy" id="2053367"/>
    <lineage>
        <taxon>Bacteria</taxon>
        <taxon>Bacillati</taxon>
        <taxon>Bacillota</taxon>
        <taxon>Tissierellia</taxon>
        <taxon>Tissierellales</taxon>
        <taxon>Peptoniphilaceae</taxon>
        <taxon>Citroniella</taxon>
    </lineage>
</organism>
<accession>A0AAW9MTS3</accession>
<proteinExistence type="predicted"/>
<dbReference type="EMBL" id="JAYKOT010000003">
    <property type="protein sequence ID" value="MEB3429415.1"/>
    <property type="molecule type" value="Genomic_DNA"/>
</dbReference>
<keyword evidence="2" id="KW-0175">Coiled coil</keyword>
<dbReference type="GO" id="GO:0004521">
    <property type="term" value="F:RNA endonuclease activity"/>
    <property type="evidence" value="ECO:0007669"/>
    <property type="project" value="TreeGrafter"/>
</dbReference>
<evidence type="ECO:0000313" key="6">
    <source>
        <dbReference type="Proteomes" id="UP001357733"/>
    </source>
</evidence>
<dbReference type="CDD" id="cd16295">
    <property type="entry name" value="TTHA0252-CPSF-like_MBL-fold"/>
    <property type="match status" value="1"/>
</dbReference>
<dbReference type="Proteomes" id="UP001357733">
    <property type="component" value="Unassembled WGS sequence"/>
</dbReference>
<gene>
    <name evidence="5" type="ORF">VLK81_05200</name>
</gene>
<dbReference type="PANTHER" id="PTHR11203">
    <property type="entry name" value="CLEAVAGE AND POLYADENYLATION SPECIFICITY FACTOR FAMILY MEMBER"/>
    <property type="match status" value="1"/>
</dbReference>
<dbReference type="Pfam" id="PF00753">
    <property type="entry name" value="Lactamase_B"/>
    <property type="match status" value="1"/>
</dbReference>
<dbReference type="SMART" id="SM01027">
    <property type="entry name" value="Beta-Casp"/>
    <property type="match status" value="1"/>
</dbReference>
<dbReference type="Gene3D" id="3.60.15.10">
    <property type="entry name" value="Ribonuclease Z/Hydroxyacylglutathione hydrolase-like"/>
    <property type="match status" value="1"/>
</dbReference>
<feature type="domain" description="Metallo-beta-lactamase" evidence="3">
    <location>
        <begin position="13"/>
        <end position="226"/>
    </location>
</feature>
<dbReference type="InterPro" id="IPR001279">
    <property type="entry name" value="Metallo-B-lactamas"/>
</dbReference>
<evidence type="ECO:0000259" key="4">
    <source>
        <dbReference type="SMART" id="SM01027"/>
    </source>
</evidence>
<dbReference type="Pfam" id="PF10996">
    <property type="entry name" value="Beta-Casp"/>
    <property type="match status" value="1"/>
</dbReference>
<comment type="caution">
    <text evidence="5">The sequence shown here is derived from an EMBL/GenBank/DDBJ whole genome shotgun (WGS) entry which is preliminary data.</text>
</comment>
<protein>
    <submittedName>
        <fullName evidence="5">MBL fold metallo-hydrolase</fullName>
        <ecNumber evidence="5">3.-.-.-</ecNumber>
    </submittedName>
</protein>
<dbReference type="EC" id="3.-.-.-" evidence="5"/>
<reference evidence="5 6" key="1">
    <citation type="submission" date="2024-01" db="EMBL/GenBank/DDBJ databases">
        <title>Complete genome sequence of Citroniella saccharovorans strain M6.X9, isolated from human fecal sample.</title>
        <authorList>
            <person name="Cheng G."/>
            <person name="Westerholm M."/>
            <person name="Schnurer A."/>
        </authorList>
    </citation>
    <scope>NUCLEOTIDE SEQUENCE [LARGE SCALE GENOMIC DNA]</scope>
    <source>
        <strain evidence="5 6">DSM 29873</strain>
    </source>
</reference>
<sequence>MKVKFLGASRIVTGSNILVETENEKFLIDCGMFQGSKELEKRNWEDFKFNPSEIDFMLLSHAHIDHSGRIPKLVNEGFKGTIYTTNATKDLLDVMLKDSAKIQENDADWENKKRKRAGKKAIKPLYTTNDAKNSLKYVKDLNYDSFYKINDSISVRFLNAGHMLGSSIIEIYVKESSGTSKLVFSGDLGMPGRPILKDPKFVDSCDYLIIESTYGNTVHEDYKSQIKKLIEIIENTTSNNGTVIIPAFAVGRTQEIIYELNNYYEKLGKAYQYKKIPIYIDSPMAVKSTKVFTRNSYDFDDEAKEKILSGDNVFKFDNLHYVEDVNESKMLNQVKFPRVIISSSGMATAGRVRHHLKHNLYDENSSVVFVGYQAEGSLGRILIDGAKTVKLLGEEIAVKAAIYRIEGVSGHADEPFLLEWVNSIKKKPKKIFLVHGEEDQMLPFQKALIENLGLNAEIAEENIEYDLKAFDEKDYEEIYSNSSSIDHSIVNLEAKIENLRKIKKTIEKDNISIEQKNLLEEKIKDISRDIMDINMILGK</sequence>
<keyword evidence="6" id="KW-1185">Reference proteome</keyword>
<dbReference type="SMART" id="SM00849">
    <property type="entry name" value="Lactamase_B"/>
    <property type="match status" value="1"/>
</dbReference>
<evidence type="ECO:0000256" key="1">
    <source>
        <dbReference type="ARBA" id="ARBA00022801"/>
    </source>
</evidence>
<dbReference type="InterPro" id="IPR050698">
    <property type="entry name" value="MBL"/>
</dbReference>
<dbReference type="Gene3D" id="3.40.50.10890">
    <property type="match status" value="1"/>
</dbReference>
<dbReference type="RefSeq" id="WP_324619605.1">
    <property type="nucleotide sequence ID" value="NZ_JAYKOT010000003.1"/>
</dbReference>
<dbReference type="InterPro" id="IPR036866">
    <property type="entry name" value="RibonucZ/Hydroxyglut_hydro"/>
</dbReference>
<dbReference type="InterPro" id="IPR011108">
    <property type="entry name" value="RMMBL"/>
</dbReference>
<name>A0AAW9MTS3_9FIRM</name>
<dbReference type="InterPro" id="IPR022712">
    <property type="entry name" value="Beta_Casp"/>
</dbReference>
<feature type="domain" description="Beta-Casp" evidence="4">
    <location>
        <begin position="253"/>
        <end position="382"/>
    </location>
</feature>
<feature type="coiled-coil region" evidence="2">
    <location>
        <begin position="489"/>
        <end position="516"/>
    </location>
</feature>
<evidence type="ECO:0000256" key="2">
    <source>
        <dbReference type="SAM" id="Coils"/>
    </source>
</evidence>
<keyword evidence="1 5" id="KW-0378">Hydrolase</keyword>
<dbReference type="AlphaFoldDB" id="A0AAW9MTS3"/>